<keyword evidence="2" id="KW-1185">Reference proteome</keyword>
<protein>
    <submittedName>
        <fullName evidence="1">Unnamed protein product</fullName>
    </submittedName>
</protein>
<dbReference type="EMBL" id="BSXV01002234">
    <property type="protein sequence ID" value="GME95237.1"/>
    <property type="molecule type" value="Genomic_DNA"/>
</dbReference>
<name>A0ACB5TUY1_CANBO</name>
<sequence>MINTKVALQHLKRMGYIADHAKDGIDVLQLCEKKVQECGECYDIILMDIQMPKMDGIQATYELKKKYGNDDKKYMPKVVALTANVIGEEKKKCLNAGMTGFLTKPLLPNALISELINAKNKDLIIDDI</sequence>
<gene>
    <name evidence="1" type="ORF">Cboi01_000381900</name>
</gene>
<evidence type="ECO:0000313" key="1">
    <source>
        <dbReference type="EMBL" id="GME95237.1"/>
    </source>
</evidence>
<proteinExistence type="predicted"/>
<dbReference type="Proteomes" id="UP001165101">
    <property type="component" value="Unassembled WGS sequence"/>
</dbReference>
<evidence type="ECO:0000313" key="2">
    <source>
        <dbReference type="Proteomes" id="UP001165101"/>
    </source>
</evidence>
<comment type="caution">
    <text evidence="1">The sequence shown here is derived from an EMBL/GenBank/DDBJ whole genome shotgun (WGS) entry which is preliminary data.</text>
</comment>
<accession>A0ACB5TUY1</accession>
<reference evidence="1" key="1">
    <citation type="submission" date="2023-04" db="EMBL/GenBank/DDBJ databases">
        <title>Candida boidinii NBRC 1967.</title>
        <authorList>
            <person name="Ichikawa N."/>
            <person name="Sato H."/>
            <person name="Tonouchi N."/>
        </authorList>
    </citation>
    <scope>NUCLEOTIDE SEQUENCE</scope>
    <source>
        <strain evidence="1">NBRC 1967</strain>
    </source>
</reference>
<organism evidence="1 2">
    <name type="scientific">Candida boidinii</name>
    <name type="common">Yeast</name>
    <dbReference type="NCBI Taxonomy" id="5477"/>
    <lineage>
        <taxon>Eukaryota</taxon>
        <taxon>Fungi</taxon>
        <taxon>Dikarya</taxon>
        <taxon>Ascomycota</taxon>
        <taxon>Saccharomycotina</taxon>
        <taxon>Pichiomycetes</taxon>
        <taxon>Pichiales</taxon>
        <taxon>Pichiaceae</taxon>
        <taxon>Ogataea</taxon>
        <taxon>Ogataea/Candida clade</taxon>
    </lineage>
</organism>